<accession>A0A382X5C4</accession>
<organism evidence="2">
    <name type="scientific">marine metagenome</name>
    <dbReference type="NCBI Taxonomy" id="408172"/>
    <lineage>
        <taxon>unclassified sequences</taxon>
        <taxon>metagenomes</taxon>
        <taxon>ecological metagenomes</taxon>
    </lineage>
</organism>
<dbReference type="EMBL" id="UINC01164793">
    <property type="protein sequence ID" value="SVD65825.1"/>
    <property type="molecule type" value="Genomic_DNA"/>
</dbReference>
<dbReference type="InterPro" id="IPR013517">
    <property type="entry name" value="FG-GAP"/>
</dbReference>
<evidence type="ECO:0008006" key="3">
    <source>
        <dbReference type="Google" id="ProtNLM"/>
    </source>
</evidence>
<dbReference type="AlphaFoldDB" id="A0A382X5C4"/>
<gene>
    <name evidence="2" type="ORF">METZ01_LOCUS418679</name>
</gene>
<dbReference type="Pfam" id="PF13517">
    <property type="entry name" value="FG-GAP_3"/>
    <property type="match status" value="1"/>
</dbReference>
<keyword evidence="1" id="KW-0732">Signal</keyword>
<proteinExistence type="predicted"/>
<name>A0A382X5C4_9ZZZZ</name>
<evidence type="ECO:0000256" key="1">
    <source>
        <dbReference type="ARBA" id="ARBA00022729"/>
    </source>
</evidence>
<feature type="non-terminal residue" evidence="2">
    <location>
        <position position="162"/>
    </location>
</feature>
<dbReference type="SUPFAM" id="SSF69318">
    <property type="entry name" value="Integrin alpha N-terminal domain"/>
    <property type="match status" value="1"/>
</dbReference>
<sequence>MKRLHALPVRLFLSCLLFSQGGTIFLFSKTAKPNPTAGIGAIQMTPLVKRKDIGAPKAFTLIEDEALGLRFAGKPLTKEKLELLNYSSALTDEDAAHGVCAGDYDGDGRPDLFYVYPYGGHQLYRNLGDFRFEDVTEKAGLTNIVANHWAIGCSFVDHDGDG</sequence>
<evidence type="ECO:0000313" key="2">
    <source>
        <dbReference type="EMBL" id="SVD65825.1"/>
    </source>
</evidence>
<dbReference type="InterPro" id="IPR028994">
    <property type="entry name" value="Integrin_alpha_N"/>
</dbReference>
<reference evidence="2" key="1">
    <citation type="submission" date="2018-05" db="EMBL/GenBank/DDBJ databases">
        <authorList>
            <person name="Lanie J.A."/>
            <person name="Ng W.-L."/>
            <person name="Kazmierczak K.M."/>
            <person name="Andrzejewski T.M."/>
            <person name="Davidsen T.M."/>
            <person name="Wayne K.J."/>
            <person name="Tettelin H."/>
            <person name="Glass J.I."/>
            <person name="Rusch D."/>
            <person name="Podicherti R."/>
            <person name="Tsui H.-C.T."/>
            <person name="Winkler M.E."/>
        </authorList>
    </citation>
    <scope>NUCLEOTIDE SEQUENCE</scope>
</reference>
<protein>
    <recommendedName>
        <fullName evidence="3">ASPIC/UnbV domain-containing protein</fullName>
    </recommendedName>
</protein>